<organism evidence="5 8">
    <name type="scientific">Mycobacterium noviomagense</name>
    <dbReference type="NCBI Taxonomy" id="459858"/>
    <lineage>
        <taxon>Bacteria</taxon>
        <taxon>Bacillati</taxon>
        <taxon>Actinomycetota</taxon>
        <taxon>Actinomycetes</taxon>
        <taxon>Mycobacteriales</taxon>
        <taxon>Mycobacteriaceae</taxon>
        <taxon>Mycobacterium</taxon>
    </lineage>
</organism>
<evidence type="ECO:0000256" key="3">
    <source>
        <dbReference type="SAM" id="MobiDB-lite"/>
    </source>
</evidence>
<dbReference type="AlphaFoldDB" id="A0A7I7PAM5"/>
<dbReference type="KEGG" id="mnv:MNVI_09300"/>
<proteinExistence type="predicted"/>
<evidence type="ECO:0000256" key="4">
    <source>
        <dbReference type="SAM" id="Phobius"/>
    </source>
</evidence>
<dbReference type="EMBL" id="MVIC01000015">
    <property type="protein sequence ID" value="ORB14771.1"/>
    <property type="molecule type" value="Genomic_DNA"/>
</dbReference>
<reference evidence="6 7" key="1">
    <citation type="submission" date="2017-02" db="EMBL/GenBank/DDBJ databases">
        <title>The new phylogeny of genus Mycobacterium.</title>
        <authorList>
            <person name="Tortoli E."/>
            <person name="Trovato A."/>
            <person name="Cirillo D.M."/>
        </authorList>
    </citation>
    <scope>NUCLEOTIDE SEQUENCE [LARGE SCALE GENOMIC DNA]</scope>
    <source>
        <strain evidence="6 7">DSM 45145</strain>
    </source>
</reference>
<evidence type="ECO:0000256" key="2">
    <source>
        <dbReference type="ARBA" id="ARBA00023136"/>
    </source>
</evidence>
<feature type="compositionally biased region" description="Basic and acidic residues" evidence="3">
    <location>
        <begin position="39"/>
        <end position="50"/>
    </location>
</feature>
<keyword evidence="7" id="KW-1185">Reference proteome</keyword>
<gene>
    <name evidence="6" type="ORF">BST37_10190</name>
    <name evidence="5" type="ORF">MNVI_09300</name>
</gene>
<evidence type="ECO:0008006" key="9">
    <source>
        <dbReference type="Google" id="ProtNLM"/>
    </source>
</evidence>
<feature type="transmembrane region" description="Helical" evidence="4">
    <location>
        <begin position="102"/>
        <end position="124"/>
    </location>
</feature>
<reference evidence="5" key="3">
    <citation type="submission" date="2020-02" db="EMBL/GenBank/DDBJ databases">
        <authorList>
            <person name="Matsumoto Y."/>
            <person name="Motooka D."/>
            <person name="Nakamura S."/>
        </authorList>
    </citation>
    <scope>NUCLEOTIDE SEQUENCE</scope>
    <source>
        <strain evidence="5">JCM 16367</strain>
    </source>
</reference>
<evidence type="ECO:0000313" key="6">
    <source>
        <dbReference type="EMBL" id="ORB14771.1"/>
    </source>
</evidence>
<feature type="region of interest" description="Disordered" evidence="3">
    <location>
        <begin position="39"/>
        <end position="61"/>
    </location>
</feature>
<name>A0A7I7PAM5_9MYCO</name>
<dbReference type="RefSeq" id="WP_083087593.1">
    <property type="nucleotide sequence ID" value="NZ_AP022583.1"/>
</dbReference>
<dbReference type="EMBL" id="AP022583">
    <property type="protein sequence ID" value="BBY05612.1"/>
    <property type="molecule type" value="Genomic_DNA"/>
</dbReference>
<dbReference type="GO" id="GO:0016020">
    <property type="term" value="C:membrane"/>
    <property type="evidence" value="ECO:0007669"/>
    <property type="project" value="UniProtKB-SubCell"/>
</dbReference>
<evidence type="ECO:0000313" key="5">
    <source>
        <dbReference type="EMBL" id="BBY05612.1"/>
    </source>
</evidence>
<dbReference type="Proteomes" id="UP000466894">
    <property type="component" value="Chromosome"/>
</dbReference>
<reference evidence="5 8" key="2">
    <citation type="journal article" date="2019" name="Emerg. Microbes Infect.">
        <title>Comprehensive subspecies identification of 175 nontuberculous mycobacteria species based on 7547 genomic profiles.</title>
        <authorList>
            <person name="Matsumoto Y."/>
            <person name="Kinjo T."/>
            <person name="Motooka D."/>
            <person name="Nabeya D."/>
            <person name="Jung N."/>
            <person name="Uechi K."/>
            <person name="Horii T."/>
            <person name="Iida T."/>
            <person name="Fujita J."/>
            <person name="Nakamura S."/>
        </authorList>
    </citation>
    <scope>NUCLEOTIDE SEQUENCE [LARGE SCALE GENOMIC DNA]</scope>
    <source>
        <strain evidence="5 8">JCM 16367</strain>
    </source>
</reference>
<dbReference type="Proteomes" id="UP000192374">
    <property type="component" value="Unassembled WGS sequence"/>
</dbReference>
<keyword evidence="4" id="KW-0812">Transmembrane</keyword>
<dbReference type="PANTHER" id="PTHR37042">
    <property type="entry name" value="OUTER MEMBRANE PROTEIN RV1973"/>
    <property type="match status" value="1"/>
</dbReference>
<evidence type="ECO:0000313" key="8">
    <source>
        <dbReference type="Proteomes" id="UP000466894"/>
    </source>
</evidence>
<dbReference type="PANTHER" id="PTHR37042:SF4">
    <property type="entry name" value="OUTER MEMBRANE PROTEIN RV1973"/>
    <property type="match status" value="1"/>
</dbReference>
<sequence length="257" mass="28087">MPSPERLTGALDFERCDDPTLKEAMKEAARAEARARQARARAIELSRKADTTSSDQAETIETVDADHTDAAAAESSVGEPQPVSGRWSRLRRRVLKRPGRKSLAVATAVILICTFSGTSGYVVWYHRKSVEQRQRAVEFAAAARQSAITLMSIDADKARDDLQRVIDDSTGQFKNQMLLTANGLVESVEKSKASTKATVQAVAVESMTADSAVVLVTAKADIVSPDKTKPPSRSWRIVMNLQRDGGQLKMSRVEFLP</sequence>
<evidence type="ECO:0000256" key="1">
    <source>
        <dbReference type="ARBA" id="ARBA00004370"/>
    </source>
</evidence>
<evidence type="ECO:0000313" key="7">
    <source>
        <dbReference type="Proteomes" id="UP000192374"/>
    </source>
</evidence>
<keyword evidence="2 4" id="KW-0472">Membrane</keyword>
<protein>
    <recommendedName>
        <fullName evidence="9">Mce associated membrane protein</fullName>
    </recommendedName>
</protein>
<comment type="subcellular location">
    <subcellularLocation>
        <location evidence="1">Membrane</location>
    </subcellularLocation>
</comment>
<dbReference type="OrthoDB" id="4774723at2"/>
<accession>A0A7I7PAM5</accession>
<keyword evidence="4" id="KW-1133">Transmembrane helix</keyword>